<dbReference type="GO" id="GO:0008104">
    <property type="term" value="P:intracellular protein localization"/>
    <property type="evidence" value="ECO:0007669"/>
    <property type="project" value="TreeGrafter"/>
</dbReference>
<comment type="caution">
    <text evidence="3">The sequence shown here is derived from an EMBL/GenBank/DDBJ whole genome shotgun (WGS) entry which is preliminary data.</text>
</comment>
<dbReference type="Proteomes" id="UP001151529">
    <property type="component" value="Chromosome 14"/>
</dbReference>
<dbReference type="OrthoDB" id="642193at2759"/>
<feature type="region of interest" description="Disordered" evidence="2">
    <location>
        <begin position="1"/>
        <end position="25"/>
    </location>
</feature>
<reference evidence="3" key="1">
    <citation type="submission" date="2022-11" db="EMBL/GenBank/DDBJ databases">
        <authorList>
            <person name="Hyden B.L."/>
            <person name="Feng K."/>
            <person name="Yates T."/>
            <person name="Jawdy S."/>
            <person name="Smart L.B."/>
            <person name="Muchero W."/>
        </authorList>
    </citation>
    <scope>NUCLEOTIDE SEQUENCE</scope>
    <source>
        <tissue evidence="3">Shoot tip</tissue>
    </source>
</reference>
<reference evidence="3" key="2">
    <citation type="journal article" date="2023" name="Int. J. Mol. Sci.">
        <title>De Novo Assembly and Annotation of 11 Diverse Shrub Willow (Salix) Genomes Reveals Novel Gene Organization in Sex-Linked Regions.</title>
        <authorList>
            <person name="Hyden B."/>
            <person name="Feng K."/>
            <person name="Yates T.B."/>
            <person name="Jawdy S."/>
            <person name="Cereghino C."/>
            <person name="Smart L.B."/>
            <person name="Muchero W."/>
        </authorList>
    </citation>
    <scope>NUCLEOTIDE SEQUENCE [LARGE SCALE GENOMIC DNA]</scope>
    <source>
        <tissue evidence="3">Shoot tip</tissue>
    </source>
</reference>
<evidence type="ECO:0008006" key="5">
    <source>
        <dbReference type="Google" id="ProtNLM"/>
    </source>
</evidence>
<dbReference type="GO" id="GO:0006887">
    <property type="term" value="P:exocytosis"/>
    <property type="evidence" value="ECO:0007669"/>
    <property type="project" value="InterPro"/>
</dbReference>
<keyword evidence="1" id="KW-0813">Transport</keyword>
<evidence type="ECO:0000256" key="1">
    <source>
        <dbReference type="ARBA" id="ARBA00022448"/>
    </source>
</evidence>
<dbReference type="AlphaFoldDB" id="A0A9Q0NR57"/>
<gene>
    <name evidence="3" type="ORF">OIU85_010634</name>
</gene>
<evidence type="ECO:0000313" key="3">
    <source>
        <dbReference type="EMBL" id="KAJ6674368.1"/>
    </source>
</evidence>
<proteinExistence type="predicted"/>
<evidence type="ECO:0000256" key="2">
    <source>
        <dbReference type="SAM" id="MobiDB-lite"/>
    </source>
</evidence>
<dbReference type="GO" id="GO:0006893">
    <property type="term" value="P:Golgi to plasma membrane transport"/>
    <property type="evidence" value="ECO:0007669"/>
    <property type="project" value="TreeGrafter"/>
</dbReference>
<dbReference type="GO" id="GO:0000145">
    <property type="term" value="C:exocyst"/>
    <property type="evidence" value="ECO:0007669"/>
    <property type="project" value="InterPro"/>
</dbReference>
<name>A0A9Q0NR57_SALVM</name>
<dbReference type="InterPro" id="IPR033961">
    <property type="entry name" value="Exo84"/>
</dbReference>
<protein>
    <recommendedName>
        <fullName evidence="5">Exocyst component Exo84 C-terminal domain-containing protein</fullName>
    </recommendedName>
</protein>
<evidence type="ECO:0000313" key="4">
    <source>
        <dbReference type="Proteomes" id="UP001151529"/>
    </source>
</evidence>
<keyword evidence="4" id="KW-1185">Reference proteome</keyword>
<organism evidence="3 4">
    <name type="scientific">Salix viminalis</name>
    <name type="common">Common osier</name>
    <name type="synonym">Basket willow</name>
    <dbReference type="NCBI Taxonomy" id="40686"/>
    <lineage>
        <taxon>Eukaryota</taxon>
        <taxon>Viridiplantae</taxon>
        <taxon>Streptophyta</taxon>
        <taxon>Embryophyta</taxon>
        <taxon>Tracheophyta</taxon>
        <taxon>Spermatophyta</taxon>
        <taxon>Magnoliopsida</taxon>
        <taxon>eudicotyledons</taxon>
        <taxon>Gunneridae</taxon>
        <taxon>Pentapetalae</taxon>
        <taxon>rosids</taxon>
        <taxon>fabids</taxon>
        <taxon>Malpighiales</taxon>
        <taxon>Salicaceae</taxon>
        <taxon>Saliceae</taxon>
        <taxon>Salix</taxon>
    </lineage>
</organism>
<dbReference type="PANTHER" id="PTHR21426">
    <property type="entry name" value="EXOCYST COMPLEX COMPONENT 8"/>
    <property type="match status" value="1"/>
</dbReference>
<dbReference type="PANTHER" id="PTHR21426:SF13">
    <property type="entry name" value="OS08G0566700 PROTEIN"/>
    <property type="match status" value="1"/>
</dbReference>
<dbReference type="EMBL" id="JAPFFL010000016">
    <property type="protein sequence ID" value="KAJ6674368.1"/>
    <property type="molecule type" value="Genomic_DNA"/>
</dbReference>
<sequence length="260" mass="28849">MESENSIDSDSSSSDNGDHDSNLHSMTGKSIVKDMVKEQMKLKTQVSTQKGLVRELIDGVYLKLLSEKTMESFIEESELDEAPPSSDIPSDVLMLYKSVISDMKAMLTLESTLVAENSRISAPELQKALVGICRLAARSFMKLYGETSPFASEFIQWVYEEIEVFAVSFARYVISVSETILRKSSASLLQLMVIGERLEFCLLTSSGRNLVTVLQAITGDVTPLIALQLEDSILRGLMNLFSEYIAILEEPSPLKQMIQA</sequence>
<accession>A0A9Q0NR57</accession>